<dbReference type="Proteomes" id="UP000642488">
    <property type="component" value="Unassembled WGS sequence"/>
</dbReference>
<protein>
    <recommendedName>
        <fullName evidence="4">DUF1344 domain-containing protein</fullName>
    </recommendedName>
</protein>
<dbReference type="RefSeq" id="WP_198914963.1">
    <property type="nucleotide sequence ID" value="NZ_JAEKPD010000002.1"/>
</dbReference>
<feature type="chain" id="PRO_5037244445" description="DUF1344 domain-containing protein" evidence="1">
    <location>
        <begin position="21"/>
        <end position="86"/>
    </location>
</feature>
<evidence type="ECO:0000313" key="2">
    <source>
        <dbReference type="EMBL" id="MBJ3761788.1"/>
    </source>
</evidence>
<accession>A0A934IF84</accession>
<sequence length="86" mass="9015">MTRLGLLPVLALLSATPALADEVSGEVLAFDRVAQIIVLEDKSVWSLSDGGATAPEELEAGDTVTIEFQTISDNGFGKILGITRAE</sequence>
<organism evidence="2 3">
    <name type="scientific">Palleronia pontilimi</name>
    <dbReference type="NCBI Taxonomy" id="1964209"/>
    <lineage>
        <taxon>Bacteria</taxon>
        <taxon>Pseudomonadati</taxon>
        <taxon>Pseudomonadota</taxon>
        <taxon>Alphaproteobacteria</taxon>
        <taxon>Rhodobacterales</taxon>
        <taxon>Roseobacteraceae</taxon>
        <taxon>Palleronia</taxon>
    </lineage>
</organism>
<keyword evidence="3" id="KW-1185">Reference proteome</keyword>
<keyword evidence="1" id="KW-0732">Signal</keyword>
<name>A0A934IF84_9RHOB</name>
<reference evidence="2" key="1">
    <citation type="submission" date="2020-12" db="EMBL/GenBank/DDBJ databases">
        <title>Bacterial taxonomy.</title>
        <authorList>
            <person name="Pan X."/>
        </authorList>
    </citation>
    <scope>NUCLEOTIDE SEQUENCE</scope>
    <source>
        <strain evidence="2">KCTC 52957</strain>
    </source>
</reference>
<comment type="caution">
    <text evidence="2">The sequence shown here is derived from an EMBL/GenBank/DDBJ whole genome shotgun (WGS) entry which is preliminary data.</text>
</comment>
<feature type="signal peptide" evidence="1">
    <location>
        <begin position="1"/>
        <end position="20"/>
    </location>
</feature>
<proteinExistence type="predicted"/>
<evidence type="ECO:0000256" key="1">
    <source>
        <dbReference type="SAM" id="SignalP"/>
    </source>
</evidence>
<dbReference type="EMBL" id="JAEKPD010000002">
    <property type="protein sequence ID" value="MBJ3761788.1"/>
    <property type="molecule type" value="Genomic_DNA"/>
</dbReference>
<gene>
    <name evidence="2" type="ORF">ILP92_03375</name>
</gene>
<dbReference type="AlphaFoldDB" id="A0A934IF84"/>
<evidence type="ECO:0000313" key="3">
    <source>
        <dbReference type="Proteomes" id="UP000642488"/>
    </source>
</evidence>
<evidence type="ECO:0008006" key="4">
    <source>
        <dbReference type="Google" id="ProtNLM"/>
    </source>
</evidence>